<keyword evidence="9" id="KW-0902">Two-component regulatory system</keyword>
<feature type="domain" description="Phytochrome chromophore attachment site" evidence="13">
    <location>
        <begin position="312"/>
        <end position="475"/>
    </location>
</feature>
<dbReference type="Pfam" id="PF02518">
    <property type="entry name" value="HATPase_c"/>
    <property type="match status" value="1"/>
</dbReference>
<dbReference type="Gene3D" id="3.30.450.270">
    <property type="match status" value="1"/>
</dbReference>
<dbReference type="EMBL" id="KZ678132">
    <property type="protein sequence ID" value="PSN69838.1"/>
    <property type="molecule type" value="Genomic_DNA"/>
</dbReference>
<keyword evidence="5" id="KW-0547">Nucleotide-binding</keyword>
<dbReference type="InterPro" id="IPR001789">
    <property type="entry name" value="Sig_transdc_resp-reg_receiver"/>
</dbReference>
<keyword evidence="10" id="KW-0675">Receptor</keyword>
<evidence type="ECO:0000256" key="8">
    <source>
        <dbReference type="ARBA" id="ARBA00022991"/>
    </source>
</evidence>
<dbReference type="CDD" id="cd00082">
    <property type="entry name" value="HisKA"/>
    <property type="match status" value="1"/>
</dbReference>
<dbReference type="Gene3D" id="1.10.287.130">
    <property type="match status" value="1"/>
</dbReference>
<dbReference type="SUPFAM" id="SSF47384">
    <property type="entry name" value="Homodimeric domain of signal transducing histidine kinase"/>
    <property type="match status" value="1"/>
</dbReference>
<feature type="region of interest" description="Disordered" evidence="12">
    <location>
        <begin position="923"/>
        <end position="956"/>
    </location>
</feature>
<dbReference type="InterPro" id="IPR029016">
    <property type="entry name" value="GAF-like_dom_sf"/>
</dbReference>
<gene>
    <name evidence="16" type="ORF">BS50DRAFT_608577</name>
</gene>
<dbReference type="SMART" id="SM00387">
    <property type="entry name" value="HATPase_c"/>
    <property type="match status" value="1"/>
</dbReference>
<keyword evidence="2 11" id="KW-0597">Phosphoprotein</keyword>
<evidence type="ECO:0000256" key="12">
    <source>
        <dbReference type="SAM" id="MobiDB-lite"/>
    </source>
</evidence>
<evidence type="ECO:0000259" key="15">
    <source>
        <dbReference type="PROSITE" id="PS50110"/>
    </source>
</evidence>
<dbReference type="STRING" id="1448308.A0A2T2NXM2"/>
<evidence type="ECO:0000256" key="9">
    <source>
        <dbReference type="ARBA" id="ARBA00023012"/>
    </source>
</evidence>
<dbReference type="SUPFAM" id="SSF55781">
    <property type="entry name" value="GAF domain-like"/>
    <property type="match status" value="2"/>
</dbReference>
<dbReference type="OrthoDB" id="2015534at2759"/>
<feature type="domain" description="Histidine kinase" evidence="14">
    <location>
        <begin position="684"/>
        <end position="920"/>
    </location>
</feature>
<evidence type="ECO:0000256" key="6">
    <source>
        <dbReference type="ARBA" id="ARBA00022777"/>
    </source>
</evidence>
<sequence>MERVFPIRCNILDDSPHLTGAHQQQEIDQQRVVLVDSPRTEKSDPTPKVPETSPVVELPSFDAHVWSSGAAVEDAFDDASLDDPTELSYTERCEYAITDEGHGVVTGKRARFTRCEDEQIHIPGSIQSHGMLVALEIIDEIKPRYLVKIVSENSESIFRYPPRSLFALDDFLSIFPMHHRVSFNTHTRNVRNQFADTQSSAEPKVFSMTLVDPRGTLMPLWCAMHFVGPPHNLLVCEFEPRVGLDVATSTIDLPAFPYNSLDSDPRQAQSSFISRSKPLNVDVGKMFLNEGSTMEVLNVMSMIQQQLSSQENIQDLLDVIVGLVKELTGQHRVMAYAFDEQFNGKVVSELLDSRASSDIFKGLHFPATDIPTQARELYKINRVRVLFDRDQAPSRLIYRTATELDTPLDLTHAYLRAMSPVHLHYLKNMGVRSTMSVSLDFKNELWGLLVGHSYGPQRVPFPNRELVYWLGISASSCLDKLLNAERIQARSALAAMQLDFGPRVWIAASTDELLRLFRADFGFLVVQGEARTIGRLSSYLEAMTLLRYVYFRNFGKTFASNNITKDFPDLVYKPGFDSIAGILIIPLSQTAGDFIVFFRAGRDKTVHWAGNPNMSKKTKGGRLEPRNSFRKYTETVRRTCEPWREEQFEAAGMLFLVYGNFIRVWRQKEQALAETRMKRLLLVNLSHEVRTPLNAVVNWLEMALDKELDKSVKKILSMSHRASKSLIYVIDDLLHLTGGTRHPVPLASSAFHLPRGIQKTLDQLQTHAMRKNLTFDVIKDLDLPQFVVGDLQRLQQSVSSLVTNAITHTDEGGIVVHLALVTTVGESSVIQISVQDSGHGMTEQELDELFQEFEQLSDDDETPEKSPAEEKPTVRPRLAPKLGLGLALLARYIKHSGGQVRGKSVPGKGSTFAIEIPMQRANEAADSVRTRETFSSRRSRNVSDISPETPHRPSLRAIKFPTSPALFQIPMLQVDPPKAELLEKAPEVTQGVIASPGTSDLTKTLSETPLEENLTVLVADDNSINLAILCRRLNKMGHKCKMSRDGQQCFETWQQHRGEIDFVLMDLNMPLISGVQATEMIRAVEYSPHFPVRVPIFAVSASLDKHPQRTLIASGFDGWLTKPIDFARLDVILRGAIDKSTREKAMCRTNDFRNGGWFR</sequence>
<dbReference type="AlphaFoldDB" id="A0A2T2NXM2"/>
<reference evidence="16 17" key="1">
    <citation type="journal article" date="2018" name="Front. Microbiol.">
        <title>Genome-Wide Analysis of Corynespora cassiicola Leaf Fall Disease Putative Effectors.</title>
        <authorList>
            <person name="Lopez D."/>
            <person name="Ribeiro S."/>
            <person name="Label P."/>
            <person name="Fumanal B."/>
            <person name="Venisse J.S."/>
            <person name="Kohler A."/>
            <person name="de Oliveira R.R."/>
            <person name="Labutti K."/>
            <person name="Lipzen A."/>
            <person name="Lail K."/>
            <person name="Bauer D."/>
            <person name="Ohm R.A."/>
            <person name="Barry K.W."/>
            <person name="Spatafora J."/>
            <person name="Grigoriev I.V."/>
            <person name="Martin F.M."/>
            <person name="Pujade-Renaud V."/>
        </authorList>
    </citation>
    <scope>NUCLEOTIDE SEQUENCE [LARGE SCALE GENOMIC DNA]</scope>
    <source>
        <strain evidence="16 17">Philippines</strain>
    </source>
</reference>
<evidence type="ECO:0000256" key="7">
    <source>
        <dbReference type="ARBA" id="ARBA00022840"/>
    </source>
</evidence>
<proteinExistence type="predicted"/>
<feature type="modified residue" description="4-aspartylphosphate" evidence="11">
    <location>
        <position position="1066"/>
    </location>
</feature>
<feature type="domain" description="Response regulatory" evidence="15">
    <location>
        <begin position="1015"/>
        <end position="1137"/>
    </location>
</feature>
<dbReference type="Gene3D" id="3.30.450.40">
    <property type="match status" value="1"/>
</dbReference>
<dbReference type="GO" id="GO:0000155">
    <property type="term" value="F:phosphorelay sensor kinase activity"/>
    <property type="evidence" value="ECO:0007669"/>
    <property type="project" value="InterPro"/>
</dbReference>
<organism evidence="16 17">
    <name type="scientific">Corynespora cassiicola Philippines</name>
    <dbReference type="NCBI Taxonomy" id="1448308"/>
    <lineage>
        <taxon>Eukaryota</taxon>
        <taxon>Fungi</taxon>
        <taxon>Dikarya</taxon>
        <taxon>Ascomycota</taxon>
        <taxon>Pezizomycotina</taxon>
        <taxon>Dothideomycetes</taxon>
        <taxon>Pleosporomycetidae</taxon>
        <taxon>Pleosporales</taxon>
        <taxon>Corynesporascaceae</taxon>
        <taxon>Corynespora</taxon>
    </lineage>
</organism>
<evidence type="ECO:0000259" key="14">
    <source>
        <dbReference type="PROSITE" id="PS50109"/>
    </source>
</evidence>
<dbReference type="PANTHER" id="PTHR43065:SF10">
    <property type="entry name" value="PEROXIDE STRESS-ACTIVATED HISTIDINE KINASE MAK3"/>
    <property type="match status" value="1"/>
</dbReference>
<dbReference type="CDD" id="cd17546">
    <property type="entry name" value="REC_hyHK_CKI1_RcsC-like"/>
    <property type="match status" value="1"/>
</dbReference>
<dbReference type="InterPro" id="IPR013515">
    <property type="entry name" value="Phytochrome_cen-reg"/>
</dbReference>
<dbReference type="Gene3D" id="3.30.450.20">
    <property type="entry name" value="PAS domain"/>
    <property type="match status" value="1"/>
</dbReference>
<dbReference type="Gene3D" id="3.30.565.10">
    <property type="entry name" value="Histidine kinase-like ATPase, C-terminal domain"/>
    <property type="match status" value="1"/>
</dbReference>
<keyword evidence="7" id="KW-0067">ATP-binding</keyword>
<keyword evidence="17" id="KW-1185">Reference proteome</keyword>
<dbReference type="GO" id="GO:0006355">
    <property type="term" value="P:regulation of DNA-templated transcription"/>
    <property type="evidence" value="ECO:0007669"/>
    <property type="project" value="InterPro"/>
</dbReference>
<dbReference type="Pfam" id="PF01590">
    <property type="entry name" value="GAF"/>
    <property type="match status" value="1"/>
</dbReference>
<dbReference type="PROSITE" id="PS50109">
    <property type="entry name" value="HIS_KIN"/>
    <property type="match status" value="1"/>
</dbReference>
<dbReference type="GO" id="GO:0009584">
    <property type="term" value="P:detection of visible light"/>
    <property type="evidence" value="ECO:0007669"/>
    <property type="project" value="InterPro"/>
</dbReference>
<dbReference type="GO" id="GO:0005524">
    <property type="term" value="F:ATP binding"/>
    <property type="evidence" value="ECO:0007669"/>
    <property type="project" value="UniProtKB-KW"/>
</dbReference>
<evidence type="ECO:0000313" key="17">
    <source>
        <dbReference type="Proteomes" id="UP000240883"/>
    </source>
</evidence>
<dbReference type="InterPro" id="IPR003594">
    <property type="entry name" value="HATPase_dom"/>
</dbReference>
<dbReference type="Pfam" id="PF00072">
    <property type="entry name" value="Response_reg"/>
    <property type="match status" value="1"/>
</dbReference>
<dbReference type="SUPFAM" id="SSF55785">
    <property type="entry name" value="PYP-like sensor domain (PAS domain)"/>
    <property type="match status" value="1"/>
</dbReference>
<dbReference type="InterPro" id="IPR005467">
    <property type="entry name" value="His_kinase_dom"/>
</dbReference>
<dbReference type="SMART" id="SM00388">
    <property type="entry name" value="HisKA"/>
    <property type="match status" value="1"/>
</dbReference>
<dbReference type="SUPFAM" id="SSF52172">
    <property type="entry name" value="CheY-like"/>
    <property type="match status" value="1"/>
</dbReference>
<dbReference type="PROSITE" id="PS50110">
    <property type="entry name" value="RESPONSE_REGULATORY"/>
    <property type="match status" value="1"/>
</dbReference>
<dbReference type="PANTHER" id="PTHR43065">
    <property type="entry name" value="SENSOR HISTIDINE KINASE"/>
    <property type="match status" value="1"/>
</dbReference>
<dbReference type="InterPro" id="IPR011006">
    <property type="entry name" value="CheY-like_superfamily"/>
</dbReference>
<evidence type="ECO:0000256" key="2">
    <source>
        <dbReference type="ARBA" id="ARBA00022553"/>
    </source>
</evidence>
<evidence type="ECO:0000256" key="1">
    <source>
        <dbReference type="ARBA" id="ARBA00022543"/>
    </source>
</evidence>
<evidence type="ECO:0000259" key="13">
    <source>
        <dbReference type="PROSITE" id="PS50046"/>
    </source>
</evidence>
<evidence type="ECO:0000313" key="16">
    <source>
        <dbReference type="EMBL" id="PSN69838.1"/>
    </source>
</evidence>
<keyword evidence="1" id="KW-0600">Photoreceptor protein</keyword>
<dbReference type="Proteomes" id="UP000240883">
    <property type="component" value="Unassembled WGS sequence"/>
</dbReference>
<feature type="compositionally biased region" description="Basic and acidic residues" evidence="12">
    <location>
        <begin position="926"/>
        <end position="935"/>
    </location>
</feature>
<evidence type="ECO:0000256" key="11">
    <source>
        <dbReference type="PROSITE-ProRule" id="PRU00169"/>
    </source>
</evidence>
<dbReference type="SMART" id="SM00448">
    <property type="entry name" value="REC"/>
    <property type="match status" value="1"/>
</dbReference>
<dbReference type="Pfam" id="PF08446">
    <property type="entry name" value="PAS_2"/>
    <property type="match status" value="1"/>
</dbReference>
<evidence type="ECO:0000256" key="4">
    <source>
        <dbReference type="ARBA" id="ARBA00022679"/>
    </source>
</evidence>
<keyword evidence="4" id="KW-0808">Transferase</keyword>
<accession>A0A2T2NXM2</accession>
<dbReference type="Pfam" id="PF00512">
    <property type="entry name" value="HisKA"/>
    <property type="match status" value="1"/>
</dbReference>
<dbReference type="PROSITE" id="PS50046">
    <property type="entry name" value="PHYTOCHROME_2"/>
    <property type="match status" value="1"/>
</dbReference>
<dbReference type="InterPro" id="IPR003018">
    <property type="entry name" value="GAF"/>
</dbReference>
<dbReference type="PRINTS" id="PR01033">
    <property type="entry name" value="PHYTOCHROME"/>
</dbReference>
<dbReference type="SUPFAM" id="SSF55874">
    <property type="entry name" value="ATPase domain of HSP90 chaperone/DNA topoisomerase II/histidine kinase"/>
    <property type="match status" value="1"/>
</dbReference>
<keyword evidence="6" id="KW-0418">Kinase</keyword>
<dbReference type="InterPro" id="IPR016132">
    <property type="entry name" value="Phyto_chromo_attachment"/>
</dbReference>
<dbReference type="InterPro" id="IPR036097">
    <property type="entry name" value="HisK_dim/P_sf"/>
</dbReference>
<dbReference type="InterPro" id="IPR036890">
    <property type="entry name" value="HATPase_C_sf"/>
</dbReference>
<dbReference type="InterPro" id="IPR013654">
    <property type="entry name" value="PAS_2"/>
</dbReference>
<evidence type="ECO:0000256" key="3">
    <source>
        <dbReference type="ARBA" id="ARBA00022606"/>
    </source>
</evidence>
<dbReference type="Pfam" id="PF00360">
    <property type="entry name" value="PHY"/>
    <property type="match status" value="1"/>
</dbReference>
<dbReference type="InterPro" id="IPR001294">
    <property type="entry name" value="Phytochrome"/>
</dbReference>
<evidence type="ECO:0000256" key="10">
    <source>
        <dbReference type="ARBA" id="ARBA00023170"/>
    </source>
</evidence>
<protein>
    <submittedName>
        <fullName evidence="16">Phytochrome-2</fullName>
    </submittedName>
</protein>
<keyword evidence="3" id="KW-0716">Sensory transduction</keyword>
<keyword evidence="8" id="KW-0157">Chromophore</keyword>
<dbReference type="InterPro" id="IPR043150">
    <property type="entry name" value="Phytochrome_PHY_sf"/>
</dbReference>
<dbReference type="GO" id="GO:0009881">
    <property type="term" value="F:photoreceptor activity"/>
    <property type="evidence" value="ECO:0007669"/>
    <property type="project" value="UniProtKB-KW"/>
</dbReference>
<dbReference type="InterPro" id="IPR003661">
    <property type="entry name" value="HisK_dim/P_dom"/>
</dbReference>
<name>A0A2T2NXM2_CORCC</name>
<dbReference type="Gene3D" id="3.40.50.2300">
    <property type="match status" value="1"/>
</dbReference>
<dbReference type="InterPro" id="IPR035965">
    <property type="entry name" value="PAS-like_dom_sf"/>
</dbReference>
<evidence type="ECO:0000256" key="5">
    <source>
        <dbReference type="ARBA" id="ARBA00022741"/>
    </source>
</evidence>